<dbReference type="Gene3D" id="3.40.50.300">
    <property type="entry name" value="P-loop containing nucleotide triphosphate hydrolases"/>
    <property type="match status" value="1"/>
</dbReference>
<dbReference type="SUPFAM" id="SSF52540">
    <property type="entry name" value="P-loop containing nucleoside triphosphate hydrolases"/>
    <property type="match status" value="1"/>
</dbReference>
<feature type="domain" description="ABC transporter" evidence="5">
    <location>
        <begin position="2"/>
        <end position="240"/>
    </location>
</feature>
<keyword evidence="1" id="KW-0813">Transport</keyword>
<accession>A0A4Y7RM71</accession>
<keyword evidence="2" id="KW-0547">Nucleotide-binding</keyword>
<dbReference type="GO" id="GO:0005524">
    <property type="term" value="F:ATP binding"/>
    <property type="evidence" value="ECO:0007669"/>
    <property type="project" value="UniProtKB-KW"/>
</dbReference>
<protein>
    <submittedName>
        <fullName evidence="6">Putative ABC transporter ATP-binding protein YknY</fullName>
        <ecNumber evidence="6">3.6.3.-</ecNumber>
    </submittedName>
</protein>
<dbReference type="Pfam" id="PF00005">
    <property type="entry name" value="ABC_tran"/>
    <property type="match status" value="1"/>
</dbReference>
<dbReference type="PANTHER" id="PTHR24220:SF86">
    <property type="entry name" value="ABC TRANSPORTER ABCH.1"/>
    <property type="match status" value="1"/>
</dbReference>
<dbReference type="CDD" id="cd03255">
    <property type="entry name" value="ABC_MJ0796_LolCDE_FtsE"/>
    <property type="match status" value="1"/>
</dbReference>
<organism evidence="6 7">
    <name type="scientific">Pelotomaculum propionicicum</name>
    <dbReference type="NCBI Taxonomy" id="258475"/>
    <lineage>
        <taxon>Bacteria</taxon>
        <taxon>Bacillati</taxon>
        <taxon>Bacillota</taxon>
        <taxon>Clostridia</taxon>
        <taxon>Eubacteriales</taxon>
        <taxon>Desulfotomaculaceae</taxon>
        <taxon>Pelotomaculum</taxon>
    </lineage>
</organism>
<gene>
    <name evidence="6" type="primary">yknY_3</name>
    <name evidence="6" type="ORF">Pmgp_02830</name>
</gene>
<dbReference type="InterPro" id="IPR027417">
    <property type="entry name" value="P-loop_NTPase"/>
</dbReference>
<evidence type="ECO:0000313" key="6">
    <source>
        <dbReference type="EMBL" id="TEB09829.1"/>
    </source>
</evidence>
<dbReference type="FunFam" id="3.40.50.300:FF:000032">
    <property type="entry name" value="Export ABC transporter ATP-binding protein"/>
    <property type="match status" value="1"/>
</dbReference>
<dbReference type="RefSeq" id="WP_134214619.1">
    <property type="nucleotide sequence ID" value="NZ_QFFZ01000037.1"/>
</dbReference>
<dbReference type="InterPro" id="IPR003593">
    <property type="entry name" value="AAA+_ATPase"/>
</dbReference>
<dbReference type="Proteomes" id="UP000297597">
    <property type="component" value="Unassembled WGS sequence"/>
</dbReference>
<proteinExistence type="predicted"/>
<evidence type="ECO:0000256" key="4">
    <source>
        <dbReference type="SAM" id="MobiDB-lite"/>
    </source>
</evidence>
<evidence type="ECO:0000256" key="2">
    <source>
        <dbReference type="ARBA" id="ARBA00022741"/>
    </source>
</evidence>
<keyword evidence="3 6" id="KW-0067">ATP-binding</keyword>
<dbReference type="GO" id="GO:0005886">
    <property type="term" value="C:plasma membrane"/>
    <property type="evidence" value="ECO:0007669"/>
    <property type="project" value="TreeGrafter"/>
</dbReference>
<dbReference type="SMART" id="SM00382">
    <property type="entry name" value="AAA"/>
    <property type="match status" value="1"/>
</dbReference>
<keyword evidence="6" id="KW-0378">Hydrolase</keyword>
<dbReference type="OrthoDB" id="9810992at2"/>
<sequence>MIRVENLGKTYMAGAHPVVALAGVNLEVKPGEFVAIMGPSGSGKSTLMNLLGCLDTPTSGCYFLDGTKVSGMNDTELARTRNRKIGFVFQTFNLLPRMSAMRNVEQPMIYAGVSPRERVRRAAQALERVGLAQRLHHKPSELSGGQVQRVSIARALVNNPSVILADEPTGNLDTRAGEEIMAIFQELNRSGVTIVLVTHEPDIALHTSRIVHFRDGRLVGDEPVADPLDARQLVSVEPAANQSGSSDQGGEAGLP</sequence>
<dbReference type="InterPro" id="IPR017911">
    <property type="entry name" value="MacB-like_ATP-bd"/>
</dbReference>
<dbReference type="EC" id="3.6.3.-" evidence="6"/>
<reference evidence="6 7" key="1">
    <citation type="journal article" date="2018" name="Environ. Microbiol.">
        <title>Novel energy conservation strategies and behaviour of Pelotomaculum schinkii driving syntrophic propionate catabolism.</title>
        <authorList>
            <person name="Hidalgo-Ahumada C.A.P."/>
            <person name="Nobu M.K."/>
            <person name="Narihiro T."/>
            <person name="Tamaki H."/>
            <person name="Liu W.T."/>
            <person name="Kamagata Y."/>
            <person name="Stams A.J.M."/>
            <person name="Imachi H."/>
            <person name="Sousa D.Z."/>
        </authorList>
    </citation>
    <scope>NUCLEOTIDE SEQUENCE [LARGE SCALE GENOMIC DNA]</scope>
    <source>
        <strain evidence="6 7">MGP</strain>
    </source>
</reference>
<dbReference type="GO" id="GO:0098796">
    <property type="term" value="C:membrane protein complex"/>
    <property type="evidence" value="ECO:0007669"/>
    <property type="project" value="UniProtKB-ARBA"/>
</dbReference>
<dbReference type="InterPro" id="IPR003439">
    <property type="entry name" value="ABC_transporter-like_ATP-bd"/>
</dbReference>
<dbReference type="PROSITE" id="PS50893">
    <property type="entry name" value="ABC_TRANSPORTER_2"/>
    <property type="match status" value="1"/>
</dbReference>
<dbReference type="GO" id="GO:0022857">
    <property type="term" value="F:transmembrane transporter activity"/>
    <property type="evidence" value="ECO:0007669"/>
    <property type="project" value="UniProtKB-ARBA"/>
</dbReference>
<evidence type="ECO:0000256" key="1">
    <source>
        <dbReference type="ARBA" id="ARBA00022448"/>
    </source>
</evidence>
<evidence type="ECO:0000259" key="5">
    <source>
        <dbReference type="PROSITE" id="PS50893"/>
    </source>
</evidence>
<dbReference type="AlphaFoldDB" id="A0A4Y7RM71"/>
<name>A0A4Y7RM71_9FIRM</name>
<comment type="caution">
    <text evidence="6">The sequence shown here is derived from an EMBL/GenBank/DDBJ whole genome shotgun (WGS) entry which is preliminary data.</text>
</comment>
<evidence type="ECO:0000313" key="7">
    <source>
        <dbReference type="Proteomes" id="UP000297597"/>
    </source>
</evidence>
<feature type="region of interest" description="Disordered" evidence="4">
    <location>
        <begin position="233"/>
        <end position="255"/>
    </location>
</feature>
<dbReference type="EMBL" id="QFFZ01000037">
    <property type="protein sequence ID" value="TEB09829.1"/>
    <property type="molecule type" value="Genomic_DNA"/>
</dbReference>
<dbReference type="PANTHER" id="PTHR24220">
    <property type="entry name" value="IMPORT ATP-BINDING PROTEIN"/>
    <property type="match status" value="1"/>
</dbReference>
<dbReference type="InterPro" id="IPR015854">
    <property type="entry name" value="ABC_transpr_LolD-like"/>
</dbReference>
<evidence type="ECO:0000256" key="3">
    <source>
        <dbReference type="ARBA" id="ARBA00022840"/>
    </source>
</evidence>
<keyword evidence="7" id="KW-1185">Reference proteome</keyword>
<dbReference type="GO" id="GO:0016887">
    <property type="term" value="F:ATP hydrolysis activity"/>
    <property type="evidence" value="ECO:0007669"/>
    <property type="project" value="InterPro"/>
</dbReference>